<reference evidence="14" key="2">
    <citation type="submission" date="2025-04" db="UniProtKB">
        <authorList>
            <consortium name="RefSeq"/>
        </authorList>
    </citation>
    <scope>IDENTIFICATION</scope>
    <source>
        <tissue evidence="14">Gonads</tissue>
    </source>
</reference>
<dbReference type="Gene3D" id="2.40.40.10">
    <property type="entry name" value="RlpA-like domain"/>
    <property type="match status" value="1"/>
</dbReference>
<protein>
    <recommendedName>
        <fullName evidence="3 9">Cellulase</fullName>
        <ecNumber evidence="3 9">3.2.1.4</ecNumber>
    </recommendedName>
</protein>
<keyword evidence="13" id="KW-1185">Reference proteome</keyword>
<evidence type="ECO:0000256" key="10">
    <source>
        <dbReference type="SAM" id="SignalP"/>
    </source>
</evidence>
<dbReference type="InterPro" id="IPR036908">
    <property type="entry name" value="RlpA-like_sf"/>
</dbReference>
<dbReference type="PANTHER" id="PTHR39730:SF1">
    <property type="entry name" value="ENDOGLUCANASE 1"/>
    <property type="match status" value="1"/>
</dbReference>
<reference evidence="12" key="1">
    <citation type="journal article" date="2010" name="PLoS ONE">
        <title>Diversity of beetle genes encoding novel plant cell wall degrading enzymes.</title>
        <authorList>
            <person name="Pauchet Y."/>
            <person name="Wilkinson P."/>
            <person name="Chauhan R."/>
            <person name="Ffrench-Constant R.H."/>
        </authorList>
    </citation>
    <scope>NUCLEOTIDE SEQUENCE</scope>
    <source>
        <tissue evidence="12">Midgut</tissue>
    </source>
</reference>
<evidence type="ECO:0000256" key="1">
    <source>
        <dbReference type="ARBA" id="ARBA00000966"/>
    </source>
</evidence>
<evidence type="ECO:0000259" key="11">
    <source>
        <dbReference type="PROSITE" id="PS01140"/>
    </source>
</evidence>
<feature type="active site" description="Nucleophile" evidence="9">
    <location>
        <position position="39"/>
    </location>
</feature>
<name>E7CIN5_SITOR</name>
<sequence length="232" mass="24482">MKLLCLFLAAATVVQARDIHLQQVVGGVSGSGTTTRYWDCCKPSCAWKENVETASPVASCAADGVTTVDPSTRSGCDSDGSSYTCNNQQPWVVNSTFAFGFAAASFTGGADNSQCCICVQLSFLSTITEKTLVVQVTNTGADLGSNHFDIQLPGGGVGYFTTGCSSQWNCPANGWGSQYGGITSDSECSELPEVLQPGCHFRFNWFQNADNPNVNFQQVVCPSELTSITGCA</sequence>
<feature type="domain" description="Glycosyl hydrolases family 45 active site" evidence="11">
    <location>
        <begin position="34"/>
        <end position="45"/>
    </location>
</feature>
<keyword evidence="4" id="KW-0378">Hydrolase</keyword>
<proteinExistence type="evidence at transcript level"/>
<keyword evidence="6" id="KW-0119">Carbohydrate metabolism</keyword>
<dbReference type="Pfam" id="PF02015">
    <property type="entry name" value="Glyco_hydro_45"/>
    <property type="match status" value="1"/>
</dbReference>
<dbReference type="SUPFAM" id="SSF50685">
    <property type="entry name" value="Barwin-like endoglucanases"/>
    <property type="match status" value="1"/>
</dbReference>
<dbReference type="GO" id="GO:0008810">
    <property type="term" value="F:cellulase activity"/>
    <property type="evidence" value="ECO:0007669"/>
    <property type="project" value="UniProtKB-EC"/>
</dbReference>
<comment type="similarity">
    <text evidence="2">Belongs to the glycosyl hydrolase 45 (cellulase K) family.</text>
</comment>
<dbReference type="RefSeq" id="XP_030751361.1">
    <property type="nucleotide sequence ID" value="XM_030895501.1"/>
</dbReference>
<evidence type="ECO:0000256" key="9">
    <source>
        <dbReference type="PROSITE-ProRule" id="PRU10069"/>
    </source>
</evidence>
<evidence type="ECO:0000256" key="3">
    <source>
        <dbReference type="ARBA" id="ARBA00012601"/>
    </source>
</evidence>
<dbReference type="Proteomes" id="UP000504635">
    <property type="component" value="Unplaced"/>
</dbReference>
<keyword evidence="5" id="KW-0136">Cellulose degradation</keyword>
<dbReference type="AlphaFoldDB" id="E7CIN5"/>
<dbReference type="PROSITE" id="PS01140">
    <property type="entry name" value="GLYCOSYL_HYDROL_F45"/>
    <property type="match status" value="1"/>
</dbReference>
<dbReference type="EC" id="3.2.1.4" evidence="3 9"/>
<evidence type="ECO:0000313" key="14">
    <source>
        <dbReference type="RefSeq" id="XP_030751361.1"/>
    </source>
</evidence>
<organism evidence="12">
    <name type="scientific">Sitophilus oryzae</name>
    <name type="common">Rice weevil</name>
    <name type="synonym">Curculio oryzae</name>
    <dbReference type="NCBI Taxonomy" id="7048"/>
    <lineage>
        <taxon>Eukaryota</taxon>
        <taxon>Metazoa</taxon>
        <taxon>Ecdysozoa</taxon>
        <taxon>Arthropoda</taxon>
        <taxon>Hexapoda</taxon>
        <taxon>Insecta</taxon>
        <taxon>Pterygota</taxon>
        <taxon>Neoptera</taxon>
        <taxon>Endopterygota</taxon>
        <taxon>Coleoptera</taxon>
        <taxon>Polyphaga</taxon>
        <taxon>Cucujiformia</taxon>
        <taxon>Curculionidae</taxon>
        <taxon>Dryophthorinae</taxon>
        <taxon>Sitophilus</taxon>
    </lineage>
</organism>
<dbReference type="OrthoDB" id="10035502at2759"/>
<dbReference type="KEGG" id="soy:115878892"/>
<comment type="catalytic activity">
    <reaction evidence="1 9">
        <text>Endohydrolysis of (1-&gt;4)-beta-D-glucosidic linkages in cellulose, lichenin and cereal beta-D-glucans.</text>
        <dbReference type="EC" id="3.2.1.4"/>
    </reaction>
</comment>
<keyword evidence="10" id="KW-0732">Signal</keyword>
<gene>
    <name evidence="12" type="primary">GH45-2</name>
    <name evidence="14" type="synonym">LOC115878892</name>
</gene>
<dbReference type="GO" id="GO:0030245">
    <property type="term" value="P:cellulose catabolic process"/>
    <property type="evidence" value="ECO:0007669"/>
    <property type="project" value="UniProtKB-KW"/>
</dbReference>
<evidence type="ECO:0000256" key="8">
    <source>
        <dbReference type="ARBA" id="ARBA00023326"/>
    </source>
</evidence>
<feature type="chain" id="PRO_5044730089" description="Cellulase" evidence="10">
    <location>
        <begin position="17"/>
        <end position="232"/>
    </location>
</feature>
<accession>E7CIN5</accession>
<dbReference type="PANTHER" id="PTHR39730">
    <property type="entry name" value="ENDOGLUCANASE 1"/>
    <property type="match status" value="1"/>
</dbReference>
<feature type="signal peptide" evidence="10">
    <location>
        <begin position="1"/>
        <end position="16"/>
    </location>
</feature>
<keyword evidence="8" id="KW-0624">Polysaccharide degradation</keyword>
<evidence type="ECO:0000313" key="12">
    <source>
        <dbReference type="EMBL" id="ADU33247.1"/>
    </source>
</evidence>
<keyword evidence="7" id="KW-0326">Glycosidase</keyword>
<evidence type="ECO:0000256" key="7">
    <source>
        <dbReference type="ARBA" id="ARBA00023295"/>
    </source>
</evidence>
<dbReference type="InterPro" id="IPR000334">
    <property type="entry name" value="Glyco_hydro_45"/>
</dbReference>
<evidence type="ECO:0000256" key="2">
    <source>
        <dbReference type="ARBA" id="ARBA00007793"/>
    </source>
</evidence>
<evidence type="ECO:0000256" key="4">
    <source>
        <dbReference type="ARBA" id="ARBA00022801"/>
    </source>
</evidence>
<dbReference type="EMBL" id="HM175742">
    <property type="protein sequence ID" value="ADU33247.1"/>
    <property type="molecule type" value="mRNA"/>
</dbReference>
<evidence type="ECO:0000256" key="6">
    <source>
        <dbReference type="ARBA" id="ARBA00023277"/>
    </source>
</evidence>
<evidence type="ECO:0000313" key="13">
    <source>
        <dbReference type="Proteomes" id="UP000504635"/>
    </source>
</evidence>
<evidence type="ECO:0000256" key="5">
    <source>
        <dbReference type="ARBA" id="ARBA00023001"/>
    </source>
</evidence>
<dbReference type="InterPro" id="IPR052288">
    <property type="entry name" value="GH45_Enzymes"/>
</dbReference>